<feature type="region of interest" description="Disordered" evidence="1">
    <location>
        <begin position="273"/>
        <end position="295"/>
    </location>
</feature>
<evidence type="ECO:0000313" key="3">
    <source>
        <dbReference type="EMBL" id="OEU07896.1"/>
    </source>
</evidence>
<dbReference type="KEGG" id="fcy:FRACYDRAFT_250523"/>
<feature type="compositionally biased region" description="Acidic residues" evidence="1">
    <location>
        <begin position="45"/>
        <end position="61"/>
    </location>
</feature>
<proteinExistence type="predicted"/>
<protein>
    <submittedName>
        <fullName evidence="3">Uncharacterized protein</fullName>
    </submittedName>
</protein>
<evidence type="ECO:0000313" key="4">
    <source>
        <dbReference type="Proteomes" id="UP000095751"/>
    </source>
</evidence>
<feature type="compositionally biased region" description="Polar residues" evidence="1">
    <location>
        <begin position="7"/>
        <end position="21"/>
    </location>
</feature>
<feature type="compositionally biased region" description="Low complexity" evidence="1">
    <location>
        <begin position="101"/>
        <end position="114"/>
    </location>
</feature>
<keyword evidence="2" id="KW-0472">Membrane</keyword>
<accession>A0A1E7EQ29</accession>
<name>A0A1E7EQ29_9STRA</name>
<evidence type="ECO:0000256" key="2">
    <source>
        <dbReference type="SAM" id="Phobius"/>
    </source>
</evidence>
<dbReference type="EMBL" id="KV784383">
    <property type="protein sequence ID" value="OEU07896.1"/>
    <property type="molecule type" value="Genomic_DNA"/>
</dbReference>
<keyword evidence="4" id="KW-1185">Reference proteome</keyword>
<dbReference type="Proteomes" id="UP000095751">
    <property type="component" value="Unassembled WGS sequence"/>
</dbReference>
<organism evidence="3 4">
    <name type="scientific">Fragilariopsis cylindrus CCMP1102</name>
    <dbReference type="NCBI Taxonomy" id="635003"/>
    <lineage>
        <taxon>Eukaryota</taxon>
        <taxon>Sar</taxon>
        <taxon>Stramenopiles</taxon>
        <taxon>Ochrophyta</taxon>
        <taxon>Bacillariophyta</taxon>
        <taxon>Bacillariophyceae</taxon>
        <taxon>Bacillariophycidae</taxon>
        <taxon>Bacillariales</taxon>
        <taxon>Bacillariaceae</taxon>
        <taxon>Fragilariopsis</taxon>
    </lineage>
</organism>
<feature type="region of interest" description="Disordered" evidence="1">
    <location>
        <begin position="1"/>
        <end position="114"/>
    </location>
</feature>
<feature type="compositionally biased region" description="Low complexity" evidence="1">
    <location>
        <begin position="280"/>
        <end position="295"/>
    </location>
</feature>
<feature type="transmembrane region" description="Helical" evidence="2">
    <location>
        <begin position="148"/>
        <end position="167"/>
    </location>
</feature>
<feature type="transmembrane region" description="Helical" evidence="2">
    <location>
        <begin position="219"/>
        <end position="241"/>
    </location>
</feature>
<dbReference type="InParanoid" id="A0A1E7EQ29"/>
<reference evidence="3 4" key="1">
    <citation type="submission" date="2016-09" db="EMBL/GenBank/DDBJ databases">
        <title>Extensive genetic diversity and differential bi-allelic expression allows diatom success in the polar Southern Ocean.</title>
        <authorList>
            <consortium name="DOE Joint Genome Institute"/>
            <person name="Mock T."/>
            <person name="Otillar R.P."/>
            <person name="Strauss J."/>
            <person name="Dupont C."/>
            <person name="Frickenhaus S."/>
            <person name="Maumus F."/>
            <person name="Mcmullan M."/>
            <person name="Sanges R."/>
            <person name="Schmutz J."/>
            <person name="Toseland A."/>
            <person name="Valas R."/>
            <person name="Veluchamy A."/>
            <person name="Ward B.J."/>
            <person name="Allen A."/>
            <person name="Barry K."/>
            <person name="Falciatore A."/>
            <person name="Ferrante M."/>
            <person name="Fortunato A.E."/>
            <person name="Gloeckner G."/>
            <person name="Gruber A."/>
            <person name="Hipkin R."/>
            <person name="Janech M."/>
            <person name="Kroth P."/>
            <person name="Leese F."/>
            <person name="Lindquist E."/>
            <person name="Lyon B.R."/>
            <person name="Martin J."/>
            <person name="Mayer C."/>
            <person name="Parker M."/>
            <person name="Quesneville H."/>
            <person name="Raymond J."/>
            <person name="Uhlig C."/>
            <person name="Valentin K.U."/>
            <person name="Worden A.Z."/>
            <person name="Armbrust E.V."/>
            <person name="Bowler C."/>
            <person name="Green B."/>
            <person name="Moulton V."/>
            <person name="Van Oosterhout C."/>
            <person name="Grigoriev I."/>
        </authorList>
    </citation>
    <scope>NUCLEOTIDE SEQUENCE [LARGE SCALE GENOMIC DNA]</scope>
    <source>
        <strain evidence="3 4">CCMP1102</strain>
    </source>
</reference>
<keyword evidence="2" id="KW-0812">Transmembrane</keyword>
<evidence type="ECO:0000256" key="1">
    <source>
        <dbReference type="SAM" id="MobiDB-lite"/>
    </source>
</evidence>
<sequence>MTRHHQSQFLPVTTNHVQQRSIRGDGVQLSESFFNRSSPKKDNDDSSEEKEITEEEEEEEDTKAQLDKEGEDDSSPLVEIISTDDIIDAEKISDSTKKSESTSTTEDSTSNNNKSLLTLLNEVGEKFKTSAQTSTAKGIESKKQSTKILYAAKACLFYTLFISYRTYRGFFVLLPATVRQVYHQMEVVMNTGNLDMIEKNDDNTDTTTTVKENSWRTKITVSLLTSVVTVSYICGGVLKLISKFIRTMLKTSNVTKSFEAAADEMGNFEGRISRVGKKSNNNNEGENIEEPNGTV</sequence>
<dbReference type="OrthoDB" id="195218at2759"/>
<feature type="compositionally biased region" description="Basic and acidic residues" evidence="1">
    <location>
        <begin position="88"/>
        <end position="100"/>
    </location>
</feature>
<dbReference type="AlphaFoldDB" id="A0A1E7EQ29"/>
<keyword evidence="2" id="KW-1133">Transmembrane helix</keyword>
<gene>
    <name evidence="3" type="ORF">FRACYDRAFT_250523</name>
</gene>